<comment type="caution">
    <text evidence="2">The sequence shown here is derived from an EMBL/GenBank/DDBJ whole genome shotgun (WGS) entry which is preliminary data.</text>
</comment>
<evidence type="ECO:0008006" key="4">
    <source>
        <dbReference type="Google" id="ProtNLM"/>
    </source>
</evidence>
<reference evidence="2 3" key="1">
    <citation type="submission" date="2017-08" db="EMBL/GenBank/DDBJ databases">
        <authorList>
            <person name="Chaillou S."/>
        </authorList>
    </citation>
    <scope>NUCLEOTIDE SEQUENCE [LARGE SCALE GENOMIC DNA]</scope>
    <source>
        <strain evidence="2 3">MFPA15A1205</strain>
    </source>
</reference>
<sequence>MPVPISAGLSYPNSSKHQNSPPTNKTDCKQATDYIRDLNTTLSVSCSQGAPNIAVTWDGPAPDATFYDLVGTAGNLVTRRPASEAVKYSKQCRQEALKDENEIATIEREDMAIECQAFKRDGGGTTITIFTE</sequence>
<protein>
    <recommendedName>
        <fullName evidence="4">Lipoprotein</fullName>
    </recommendedName>
</protein>
<accession>A0AAX2HC28</accession>
<proteinExistence type="predicted"/>
<dbReference type="EMBL" id="OBKZ01000040">
    <property type="protein sequence ID" value="SOB53779.1"/>
    <property type="molecule type" value="Genomic_DNA"/>
</dbReference>
<evidence type="ECO:0000256" key="1">
    <source>
        <dbReference type="SAM" id="MobiDB-lite"/>
    </source>
</evidence>
<feature type="region of interest" description="Disordered" evidence="1">
    <location>
        <begin position="1"/>
        <end position="28"/>
    </location>
</feature>
<dbReference type="RefSeq" id="WP_143520728.1">
    <property type="nucleotide sequence ID" value="NZ_OBKZ01000040.1"/>
</dbReference>
<evidence type="ECO:0000313" key="3">
    <source>
        <dbReference type="Proteomes" id="UP000219564"/>
    </source>
</evidence>
<organism evidence="2 3">
    <name type="scientific">Pseudomonas lundensis</name>
    <dbReference type="NCBI Taxonomy" id="86185"/>
    <lineage>
        <taxon>Bacteria</taxon>
        <taxon>Pseudomonadati</taxon>
        <taxon>Pseudomonadota</taxon>
        <taxon>Gammaproteobacteria</taxon>
        <taxon>Pseudomonadales</taxon>
        <taxon>Pseudomonadaceae</taxon>
        <taxon>Pseudomonas</taxon>
    </lineage>
</organism>
<feature type="compositionally biased region" description="Polar residues" evidence="1">
    <location>
        <begin position="11"/>
        <end position="25"/>
    </location>
</feature>
<gene>
    <name evidence="2" type="ORF">PLUA15_450030</name>
</gene>
<dbReference type="AlphaFoldDB" id="A0AAX2HC28"/>
<name>A0AAX2HC28_9PSED</name>
<evidence type="ECO:0000313" key="2">
    <source>
        <dbReference type="EMBL" id="SOB53779.1"/>
    </source>
</evidence>
<dbReference type="Proteomes" id="UP000219564">
    <property type="component" value="Unassembled WGS sequence"/>
</dbReference>